<dbReference type="EMBL" id="JANJYI010000007">
    <property type="protein sequence ID" value="KAK2642385.1"/>
    <property type="molecule type" value="Genomic_DNA"/>
</dbReference>
<protein>
    <submittedName>
        <fullName evidence="1">Uncharacterized protein</fullName>
    </submittedName>
</protein>
<evidence type="ECO:0000313" key="2">
    <source>
        <dbReference type="Proteomes" id="UP001280121"/>
    </source>
</evidence>
<comment type="caution">
    <text evidence="1">The sequence shown here is derived from an EMBL/GenBank/DDBJ whole genome shotgun (WGS) entry which is preliminary data.</text>
</comment>
<organism evidence="1 2">
    <name type="scientific">Dipteronia dyeriana</name>
    <dbReference type="NCBI Taxonomy" id="168575"/>
    <lineage>
        <taxon>Eukaryota</taxon>
        <taxon>Viridiplantae</taxon>
        <taxon>Streptophyta</taxon>
        <taxon>Embryophyta</taxon>
        <taxon>Tracheophyta</taxon>
        <taxon>Spermatophyta</taxon>
        <taxon>Magnoliopsida</taxon>
        <taxon>eudicotyledons</taxon>
        <taxon>Gunneridae</taxon>
        <taxon>Pentapetalae</taxon>
        <taxon>rosids</taxon>
        <taxon>malvids</taxon>
        <taxon>Sapindales</taxon>
        <taxon>Sapindaceae</taxon>
        <taxon>Hippocastanoideae</taxon>
        <taxon>Acereae</taxon>
        <taxon>Dipteronia</taxon>
    </lineage>
</organism>
<sequence>MFHLIDICFMNDEWVLSTIEPTIMNSFLRVDMDLVLSIPLPRTGCSNQLTWHYDSVVKSGYKLAASLMSGQLLLARLSLIGGSVIGSLLSHQRLRFVCGTAVMIRCQL</sequence>
<proteinExistence type="predicted"/>
<keyword evidence="2" id="KW-1185">Reference proteome</keyword>
<gene>
    <name evidence="1" type="ORF">Ddye_024148</name>
</gene>
<name>A0AAD9TV68_9ROSI</name>
<accession>A0AAD9TV68</accession>
<reference evidence="1" key="1">
    <citation type="journal article" date="2023" name="Plant J.">
        <title>Genome sequences and population genomics provide insights into the demographic history, inbreeding, and mutation load of two 'living fossil' tree species of Dipteronia.</title>
        <authorList>
            <person name="Feng Y."/>
            <person name="Comes H.P."/>
            <person name="Chen J."/>
            <person name="Zhu S."/>
            <person name="Lu R."/>
            <person name="Zhang X."/>
            <person name="Li P."/>
            <person name="Qiu J."/>
            <person name="Olsen K.M."/>
            <person name="Qiu Y."/>
        </authorList>
    </citation>
    <scope>NUCLEOTIDE SEQUENCE</scope>
    <source>
        <strain evidence="1">KIB01</strain>
    </source>
</reference>
<evidence type="ECO:0000313" key="1">
    <source>
        <dbReference type="EMBL" id="KAK2642385.1"/>
    </source>
</evidence>
<dbReference type="AlphaFoldDB" id="A0AAD9TV68"/>
<dbReference type="Proteomes" id="UP001280121">
    <property type="component" value="Unassembled WGS sequence"/>
</dbReference>